<dbReference type="RefSeq" id="WP_207678115.1">
    <property type="nucleotide sequence ID" value="NZ_CP061800.1"/>
</dbReference>
<name>A0A975BPX6_9BACT</name>
<organism evidence="1 2">
    <name type="scientific">Desulfonema magnum</name>
    <dbReference type="NCBI Taxonomy" id="45655"/>
    <lineage>
        <taxon>Bacteria</taxon>
        <taxon>Pseudomonadati</taxon>
        <taxon>Thermodesulfobacteriota</taxon>
        <taxon>Desulfobacteria</taxon>
        <taxon>Desulfobacterales</taxon>
        <taxon>Desulfococcaceae</taxon>
        <taxon>Desulfonema</taxon>
    </lineage>
</organism>
<dbReference type="Pfam" id="PF01724">
    <property type="entry name" value="DUF29"/>
    <property type="match status" value="1"/>
</dbReference>
<proteinExistence type="predicted"/>
<dbReference type="EMBL" id="CP061800">
    <property type="protein sequence ID" value="QTA89542.1"/>
    <property type="molecule type" value="Genomic_DNA"/>
</dbReference>
<gene>
    <name evidence="1" type="ORF">dnm_055980</name>
</gene>
<dbReference type="Gene3D" id="1.20.1220.20">
    <property type="entry name" value="Uncharcterised protein PF01724"/>
    <property type="match status" value="1"/>
</dbReference>
<reference evidence="1" key="1">
    <citation type="journal article" date="2021" name="Microb. Physiol.">
        <title>Proteogenomic Insights into the Physiology of Marine, Sulfate-Reducing, Filamentous Desulfonema limicola and Desulfonema magnum.</title>
        <authorList>
            <person name="Schnaars V."/>
            <person name="Wohlbrand L."/>
            <person name="Scheve S."/>
            <person name="Hinrichs C."/>
            <person name="Reinhardt R."/>
            <person name="Rabus R."/>
        </authorList>
    </citation>
    <scope>NUCLEOTIDE SEQUENCE</scope>
    <source>
        <strain evidence="1">4be13</strain>
    </source>
</reference>
<dbReference type="Proteomes" id="UP000663722">
    <property type="component" value="Chromosome"/>
</dbReference>
<dbReference type="KEGG" id="dmm:dnm_055980"/>
<evidence type="ECO:0000313" key="1">
    <source>
        <dbReference type="EMBL" id="QTA89542.1"/>
    </source>
</evidence>
<dbReference type="AlphaFoldDB" id="A0A975BPX6"/>
<accession>A0A975BPX6</accession>
<keyword evidence="2" id="KW-1185">Reference proteome</keyword>
<evidence type="ECO:0000313" key="2">
    <source>
        <dbReference type="Proteomes" id="UP000663722"/>
    </source>
</evidence>
<dbReference type="PANTHER" id="PTHR34235">
    <property type="entry name" value="SLR1203 PROTEIN-RELATED"/>
    <property type="match status" value="1"/>
</dbReference>
<protein>
    <submittedName>
        <fullName evidence="1">DUF29</fullName>
    </submittedName>
</protein>
<dbReference type="InterPro" id="IPR002636">
    <property type="entry name" value="DUF29"/>
</dbReference>
<sequence length="151" mass="17864">MSNLKTVYEQDFHLWLCHNVQLLRERKISEIDIENIAEELDAMGKTQHRELVSRLKILFARLLKWQFEPEHRSGSWKRTIVEQRHQIEQLLEMSPSLNHQIDQKIPKAYKKAVEYAAAETGISESVFPRNCPYPLEDALNKDFYPESKLET</sequence>